<comment type="caution">
    <text evidence="1">The sequence shown here is derived from an EMBL/GenBank/DDBJ whole genome shotgun (WGS) entry which is preliminary data.</text>
</comment>
<organism evidence="1">
    <name type="scientific">marine sediment metagenome</name>
    <dbReference type="NCBI Taxonomy" id="412755"/>
    <lineage>
        <taxon>unclassified sequences</taxon>
        <taxon>metagenomes</taxon>
        <taxon>ecological metagenomes</taxon>
    </lineage>
</organism>
<dbReference type="EMBL" id="BARV01045341">
    <property type="protein sequence ID" value="GAI67907.1"/>
    <property type="molecule type" value="Genomic_DNA"/>
</dbReference>
<dbReference type="AlphaFoldDB" id="X1QHE6"/>
<reference evidence="1" key="1">
    <citation type="journal article" date="2014" name="Front. Microbiol.">
        <title>High frequency of phylogenetically diverse reductive dehalogenase-homologous genes in deep subseafloor sedimentary metagenomes.</title>
        <authorList>
            <person name="Kawai M."/>
            <person name="Futagami T."/>
            <person name="Toyoda A."/>
            <person name="Takaki Y."/>
            <person name="Nishi S."/>
            <person name="Hori S."/>
            <person name="Arai W."/>
            <person name="Tsubouchi T."/>
            <person name="Morono Y."/>
            <person name="Uchiyama I."/>
            <person name="Ito T."/>
            <person name="Fujiyama A."/>
            <person name="Inagaki F."/>
            <person name="Takami H."/>
        </authorList>
    </citation>
    <scope>NUCLEOTIDE SEQUENCE</scope>
    <source>
        <strain evidence="1">Expedition CK06-06</strain>
    </source>
</reference>
<sequence length="43" mass="5213">MRSYELYKRYKEKYNAVYLAGETPDKMRVENIDKFQDGTSKVF</sequence>
<accession>X1QHE6</accession>
<evidence type="ECO:0000313" key="1">
    <source>
        <dbReference type="EMBL" id="GAI67907.1"/>
    </source>
</evidence>
<proteinExistence type="predicted"/>
<gene>
    <name evidence="1" type="ORF">S06H3_66484</name>
</gene>
<feature type="non-terminal residue" evidence="1">
    <location>
        <position position="43"/>
    </location>
</feature>
<protein>
    <submittedName>
        <fullName evidence="1">Uncharacterized protein</fullName>
    </submittedName>
</protein>
<name>X1QHE6_9ZZZZ</name>